<dbReference type="GO" id="GO:0006355">
    <property type="term" value="P:regulation of DNA-templated transcription"/>
    <property type="evidence" value="ECO:0007669"/>
    <property type="project" value="UniProtKB-ARBA"/>
</dbReference>
<proteinExistence type="predicted"/>
<dbReference type="InterPro" id="IPR052245">
    <property type="entry name" value="Plant_Stress_Dev_TF"/>
</dbReference>
<protein>
    <submittedName>
        <fullName evidence="9">Myb dna-binding domain superfamily protein</fullName>
    </submittedName>
</protein>
<name>A0A061QVW3_9CHLO</name>
<dbReference type="AlphaFoldDB" id="A0A061QVW3"/>
<keyword evidence="5" id="KW-0539">Nucleus</keyword>
<evidence type="ECO:0000256" key="5">
    <source>
        <dbReference type="ARBA" id="ARBA00023242"/>
    </source>
</evidence>
<dbReference type="GO" id="GO:0003677">
    <property type="term" value="F:DNA binding"/>
    <property type="evidence" value="ECO:0007669"/>
    <property type="project" value="UniProtKB-KW"/>
</dbReference>
<evidence type="ECO:0000256" key="1">
    <source>
        <dbReference type="ARBA" id="ARBA00004123"/>
    </source>
</evidence>
<dbReference type="PROSITE" id="PS50090">
    <property type="entry name" value="MYB_LIKE"/>
    <property type="match status" value="1"/>
</dbReference>
<gene>
    <name evidence="9" type="ORF">TSPGSL018_19607</name>
</gene>
<dbReference type="PANTHER" id="PTHR44191">
    <property type="entry name" value="TRANSCRIPTION FACTOR KUA1"/>
    <property type="match status" value="1"/>
</dbReference>
<dbReference type="SMART" id="SM00717">
    <property type="entry name" value="SANT"/>
    <property type="match status" value="1"/>
</dbReference>
<dbReference type="Pfam" id="PF00249">
    <property type="entry name" value="Myb_DNA-binding"/>
    <property type="match status" value="1"/>
</dbReference>
<dbReference type="Gene3D" id="1.10.10.60">
    <property type="entry name" value="Homeodomain-like"/>
    <property type="match status" value="1"/>
</dbReference>
<evidence type="ECO:0000259" key="7">
    <source>
        <dbReference type="PROSITE" id="PS50090"/>
    </source>
</evidence>
<feature type="domain" description="HTH myb-type" evidence="8">
    <location>
        <begin position="11"/>
        <end position="67"/>
    </location>
</feature>
<dbReference type="GO" id="GO:0005634">
    <property type="term" value="C:nucleus"/>
    <property type="evidence" value="ECO:0007669"/>
    <property type="project" value="UniProtKB-SubCell"/>
</dbReference>
<dbReference type="NCBIfam" id="TIGR01557">
    <property type="entry name" value="myb_SHAQKYF"/>
    <property type="match status" value="1"/>
</dbReference>
<evidence type="ECO:0000313" key="9">
    <source>
        <dbReference type="EMBL" id="JAC63858.1"/>
    </source>
</evidence>
<dbReference type="InterPro" id="IPR017930">
    <property type="entry name" value="Myb_dom"/>
</dbReference>
<dbReference type="FunFam" id="1.10.10.60:FF:000009">
    <property type="entry name" value="transcription factor MYB1R1"/>
    <property type="match status" value="1"/>
</dbReference>
<dbReference type="GO" id="GO:0009723">
    <property type="term" value="P:response to ethylene"/>
    <property type="evidence" value="ECO:0007669"/>
    <property type="project" value="TreeGrafter"/>
</dbReference>
<evidence type="ECO:0000256" key="6">
    <source>
        <dbReference type="SAM" id="MobiDB-lite"/>
    </source>
</evidence>
<feature type="compositionally biased region" description="Polar residues" evidence="6">
    <location>
        <begin position="114"/>
        <end position="141"/>
    </location>
</feature>
<dbReference type="PROSITE" id="PS51294">
    <property type="entry name" value="HTH_MYB"/>
    <property type="match status" value="1"/>
</dbReference>
<dbReference type="InterPro" id="IPR009057">
    <property type="entry name" value="Homeodomain-like_sf"/>
</dbReference>
<evidence type="ECO:0000256" key="2">
    <source>
        <dbReference type="ARBA" id="ARBA00023015"/>
    </source>
</evidence>
<feature type="domain" description="Myb-like" evidence="7">
    <location>
        <begin position="11"/>
        <end position="63"/>
    </location>
</feature>
<reference evidence="9" key="1">
    <citation type="submission" date="2014-05" db="EMBL/GenBank/DDBJ databases">
        <title>The transcriptome of the halophilic microalga Tetraselmis sp. GSL018 isolated from the Great Salt Lake, Utah.</title>
        <authorList>
            <person name="Jinkerson R.E."/>
            <person name="D'Adamo S."/>
            <person name="Posewitz M.C."/>
        </authorList>
    </citation>
    <scope>NUCLEOTIDE SEQUENCE</scope>
    <source>
        <strain evidence="9">GSL018</strain>
    </source>
</reference>
<dbReference type="PANTHER" id="PTHR44191:SF62">
    <property type="entry name" value="OS04G0341900 PROTEIN"/>
    <property type="match status" value="1"/>
</dbReference>
<evidence type="ECO:0000256" key="3">
    <source>
        <dbReference type="ARBA" id="ARBA00023125"/>
    </source>
</evidence>
<accession>A0A061QVW3</accession>
<evidence type="ECO:0000256" key="4">
    <source>
        <dbReference type="ARBA" id="ARBA00023163"/>
    </source>
</evidence>
<comment type="subcellular location">
    <subcellularLocation>
        <location evidence="1">Nucleus</location>
    </subcellularLocation>
</comment>
<keyword evidence="2" id="KW-0805">Transcription regulation</keyword>
<keyword evidence="4" id="KW-0804">Transcription</keyword>
<evidence type="ECO:0000259" key="8">
    <source>
        <dbReference type="PROSITE" id="PS51294"/>
    </source>
</evidence>
<organism evidence="9">
    <name type="scientific">Tetraselmis sp. GSL018</name>
    <dbReference type="NCBI Taxonomy" id="582737"/>
    <lineage>
        <taxon>Eukaryota</taxon>
        <taxon>Viridiplantae</taxon>
        <taxon>Chlorophyta</taxon>
        <taxon>core chlorophytes</taxon>
        <taxon>Chlorodendrophyceae</taxon>
        <taxon>Chlorodendrales</taxon>
        <taxon>Chlorodendraceae</taxon>
        <taxon>Tetraselmis</taxon>
    </lineage>
</organism>
<dbReference type="EMBL" id="GBEZ01023006">
    <property type="protein sequence ID" value="JAC63858.1"/>
    <property type="molecule type" value="Transcribed_RNA"/>
</dbReference>
<dbReference type="InterPro" id="IPR006447">
    <property type="entry name" value="Myb_dom_plants"/>
</dbReference>
<dbReference type="CDD" id="cd00167">
    <property type="entry name" value="SANT"/>
    <property type="match status" value="1"/>
</dbReference>
<sequence length="264" mass="29979">MYQSVTEKDESSVRKGVPWSEDEHRRFLAGLDALGKGDWRGISMRFVRTRTPTQVASHAQKYFLRTTQTGSKRKRSSLFDIRLAGDNEEAISRPEDTSLVPKKQRNCVIDGNTSATCSSNSARETRLQGDSSELQASPSKNDGSEPLIQSGAVPDEEVECYPYSQYQHAWQRWLRYRLSESDVFRGYYHPAASWRLPGFPMPSSPTQGCPQYLPGFYSAPGYMSDPTRGNEGDFVPMIRFPQFGVIPFTRNPYTSHHRMACRFP</sequence>
<feature type="region of interest" description="Disordered" evidence="6">
    <location>
        <begin position="114"/>
        <end position="149"/>
    </location>
</feature>
<dbReference type="SUPFAM" id="SSF46689">
    <property type="entry name" value="Homeodomain-like"/>
    <property type="match status" value="1"/>
</dbReference>
<keyword evidence="3 9" id="KW-0238">DNA-binding</keyword>
<dbReference type="InterPro" id="IPR001005">
    <property type="entry name" value="SANT/Myb"/>
</dbReference>
<dbReference type="GO" id="GO:0009739">
    <property type="term" value="P:response to gibberellin"/>
    <property type="evidence" value="ECO:0007669"/>
    <property type="project" value="TreeGrafter"/>
</dbReference>